<organism evidence="2 3">
    <name type="scientific">Micavibrio aeruginosavorus</name>
    <dbReference type="NCBI Taxonomy" id="349221"/>
    <lineage>
        <taxon>Bacteria</taxon>
        <taxon>Pseudomonadati</taxon>
        <taxon>Bdellovibrionota</taxon>
        <taxon>Bdellovibrionia</taxon>
        <taxon>Bdellovibrionales</taxon>
        <taxon>Pseudobdellovibrionaceae</taxon>
        <taxon>Micavibrio</taxon>
    </lineage>
</organism>
<dbReference type="PANTHER" id="PTHR12910:SF2">
    <property type="entry name" value="NADH DEHYDROGENASE [UBIQUINONE] 1 ALPHA SUBCOMPLEX SUBUNIT 12"/>
    <property type="match status" value="1"/>
</dbReference>
<dbReference type="NCBIfam" id="NF006040">
    <property type="entry name" value="PRK08183.1"/>
    <property type="match status" value="1"/>
</dbReference>
<comment type="caution">
    <text evidence="2">The sequence shown here is derived from an EMBL/GenBank/DDBJ whole genome shotgun (WGS) entry which is preliminary data.</text>
</comment>
<dbReference type="AlphaFoldDB" id="A0A2W5FQ94"/>
<sequence length="130" mass="14940">MGILSLFSAQSPAHIWFVTLFSGAKRIGQDSLGNTYYEASPRKGYKRNRRWVIYKGEVEASRVPPEWHGWLHYQTDEAPSADQSFRRNWQKPYIPNETGTDNAYRPPGHILEGGKRDKATGDYKAWTPPQ</sequence>
<name>A0A2W5FQ94_9BACT</name>
<dbReference type="PANTHER" id="PTHR12910">
    <property type="entry name" value="NADH-UBIQUINONE OXIDOREDUCTASE SUBUNIT B17.2"/>
    <property type="match status" value="1"/>
</dbReference>
<keyword evidence="2" id="KW-0830">Ubiquinone</keyword>
<dbReference type="EMBL" id="QFOT01000021">
    <property type="protein sequence ID" value="PZP56584.1"/>
    <property type="molecule type" value="Genomic_DNA"/>
</dbReference>
<dbReference type="Pfam" id="PF05071">
    <property type="entry name" value="NDUFA12"/>
    <property type="match status" value="1"/>
</dbReference>
<dbReference type="GO" id="GO:0045271">
    <property type="term" value="C:respiratory chain complex I"/>
    <property type="evidence" value="ECO:0007669"/>
    <property type="project" value="InterPro"/>
</dbReference>
<feature type="compositionally biased region" description="Basic and acidic residues" evidence="1">
    <location>
        <begin position="112"/>
        <end position="121"/>
    </location>
</feature>
<dbReference type="GO" id="GO:0006979">
    <property type="term" value="P:response to oxidative stress"/>
    <property type="evidence" value="ECO:0007669"/>
    <property type="project" value="TreeGrafter"/>
</dbReference>
<proteinExistence type="predicted"/>
<accession>A0A2W5FQ94</accession>
<dbReference type="InterPro" id="IPR007763">
    <property type="entry name" value="NDUFA12"/>
</dbReference>
<feature type="region of interest" description="Disordered" evidence="1">
    <location>
        <begin position="91"/>
        <end position="130"/>
    </location>
</feature>
<evidence type="ECO:0000313" key="2">
    <source>
        <dbReference type="EMBL" id="PZP56584.1"/>
    </source>
</evidence>
<evidence type="ECO:0000256" key="1">
    <source>
        <dbReference type="SAM" id="MobiDB-lite"/>
    </source>
</evidence>
<dbReference type="Proteomes" id="UP000249739">
    <property type="component" value="Unassembled WGS sequence"/>
</dbReference>
<reference evidence="2 3" key="1">
    <citation type="submission" date="2017-08" db="EMBL/GenBank/DDBJ databases">
        <title>Infants hospitalized years apart are colonized by the same room-sourced microbial strains.</title>
        <authorList>
            <person name="Brooks B."/>
            <person name="Olm M.R."/>
            <person name="Firek B.A."/>
            <person name="Baker R."/>
            <person name="Thomas B.C."/>
            <person name="Morowitz M.J."/>
            <person name="Banfield J.F."/>
        </authorList>
    </citation>
    <scope>NUCLEOTIDE SEQUENCE [LARGE SCALE GENOMIC DNA]</scope>
    <source>
        <strain evidence="2">S2_006_000_R2_64</strain>
    </source>
</reference>
<gene>
    <name evidence="2" type="ORF">DI586_03235</name>
</gene>
<evidence type="ECO:0000313" key="3">
    <source>
        <dbReference type="Proteomes" id="UP000249739"/>
    </source>
</evidence>
<protein>
    <submittedName>
        <fullName evidence="2">NADH:ubiquinone oxidoreductase subunit NDUFA12</fullName>
    </submittedName>
</protein>